<protein>
    <submittedName>
        <fullName evidence="1">Uncharacterized protein</fullName>
    </submittedName>
</protein>
<sequence>MTDYSENYLKIQKLLKSYHHATLKWDYEKATKIAHELADETIRLEIASVKALKDQWING</sequence>
<reference evidence="1" key="1">
    <citation type="submission" date="2020-05" db="EMBL/GenBank/DDBJ databases">
        <authorList>
            <person name="Chiriac C."/>
            <person name="Salcher M."/>
            <person name="Ghai R."/>
            <person name="Kavagutti S V."/>
        </authorList>
    </citation>
    <scope>NUCLEOTIDE SEQUENCE</scope>
</reference>
<gene>
    <name evidence="1" type="ORF">UFOVP202_31</name>
</gene>
<accession>A0A6J7WIV4</accession>
<proteinExistence type="predicted"/>
<organism evidence="1">
    <name type="scientific">uncultured Caudovirales phage</name>
    <dbReference type="NCBI Taxonomy" id="2100421"/>
    <lineage>
        <taxon>Viruses</taxon>
        <taxon>Duplodnaviria</taxon>
        <taxon>Heunggongvirae</taxon>
        <taxon>Uroviricota</taxon>
        <taxon>Caudoviricetes</taxon>
        <taxon>Peduoviridae</taxon>
        <taxon>Maltschvirus</taxon>
        <taxon>Maltschvirus maltsch</taxon>
    </lineage>
</organism>
<dbReference type="EMBL" id="LR798254">
    <property type="protein sequence ID" value="CAB5217989.1"/>
    <property type="molecule type" value="Genomic_DNA"/>
</dbReference>
<name>A0A6J7WIV4_9CAUD</name>
<evidence type="ECO:0000313" key="1">
    <source>
        <dbReference type="EMBL" id="CAB5217989.1"/>
    </source>
</evidence>